<dbReference type="RefSeq" id="WP_035070458.1">
    <property type="nucleotide sequence ID" value="NZ_BMLD01000001.1"/>
</dbReference>
<keyword evidence="3" id="KW-1185">Reference proteome</keyword>
<comment type="caution">
    <text evidence="2">The sequence shown here is derived from an EMBL/GenBank/DDBJ whole genome shotgun (WGS) entry which is preliminary data.</text>
</comment>
<dbReference type="InterPro" id="IPR003033">
    <property type="entry name" value="SCP2_sterol-bd_dom"/>
</dbReference>
<evidence type="ECO:0000313" key="2">
    <source>
        <dbReference type="EMBL" id="MDR6532441.1"/>
    </source>
</evidence>
<feature type="domain" description="SCP2" evidence="1">
    <location>
        <begin position="22"/>
        <end position="92"/>
    </location>
</feature>
<dbReference type="Proteomes" id="UP001262754">
    <property type="component" value="Unassembled WGS sequence"/>
</dbReference>
<dbReference type="InterPro" id="IPR036527">
    <property type="entry name" value="SCP2_sterol-bd_dom_sf"/>
</dbReference>
<reference evidence="2 3" key="1">
    <citation type="submission" date="2023-07" db="EMBL/GenBank/DDBJ databases">
        <title>Sorghum-associated microbial communities from plants grown in Nebraska, USA.</title>
        <authorList>
            <person name="Schachtman D."/>
        </authorList>
    </citation>
    <scope>NUCLEOTIDE SEQUENCE [LARGE SCALE GENOMIC DNA]</scope>
    <source>
        <strain evidence="2 3">DS2154</strain>
    </source>
</reference>
<protein>
    <submittedName>
        <fullName evidence="2">Sterol carrier protein</fullName>
    </submittedName>
</protein>
<dbReference type="SUPFAM" id="SSF55718">
    <property type="entry name" value="SCP-like"/>
    <property type="match status" value="1"/>
</dbReference>
<gene>
    <name evidence="2" type="ORF">J2800_003199</name>
</gene>
<organism evidence="2 3">
    <name type="scientific">Caulobacter rhizosphaerae</name>
    <dbReference type="NCBI Taxonomy" id="2010972"/>
    <lineage>
        <taxon>Bacteria</taxon>
        <taxon>Pseudomonadati</taxon>
        <taxon>Pseudomonadota</taxon>
        <taxon>Alphaproteobacteria</taxon>
        <taxon>Caulobacterales</taxon>
        <taxon>Caulobacteraceae</taxon>
        <taxon>Caulobacter</taxon>
    </lineage>
</organism>
<sequence length="102" mass="10662">MATLQEITDRMKAAVGEDSGLGKSLKFDLKDAGVIHIDGGSVTNEDKPADLTMTLSMDDLLAIGAGALDPTMAVMTGKLKLSDMGTAMALQSKMAALFAKMR</sequence>
<dbReference type="Gene3D" id="3.30.1050.10">
    <property type="entry name" value="SCP2 sterol-binding domain"/>
    <property type="match status" value="1"/>
</dbReference>
<dbReference type="EMBL" id="JAVDRL010000009">
    <property type="protein sequence ID" value="MDR6532441.1"/>
    <property type="molecule type" value="Genomic_DNA"/>
</dbReference>
<accession>A0ABU1N3E0</accession>
<proteinExistence type="predicted"/>
<evidence type="ECO:0000313" key="3">
    <source>
        <dbReference type="Proteomes" id="UP001262754"/>
    </source>
</evidence>
<dbReference type="Pfam" id="PF02036">
    <property type="entry name" value="SCP2"/>
    <property type="match status" value="1"/>
</dbReference>
<name>A0ABU1N3E0_9CAUL</name>
<evidence type="ECO:0000259" key="1">
    <source>
        <dbReference type="Pfam" id="PF02036"/>
    </source>
</evidence>